<dbReference type="GO" id="GO:0051082">
    <property type="term" value="F:unfolded protein binding"/>
    <property type="evidence" value="ECO:0007669"/>
    <property type="project" value="InterPro"/>
</dbReference>
<dbReference type="PIRSF" id="PIRSF005261">
    <property type="entry name" value="Heat_shock_Hsp33"/>
    <property type="match status" value="1"/>
</dbReference>
<protein>
    <submittedName>
        <fullName evidence="6">Hsp33 chaperonin</fullName>
    </submittedName>
</protein>
<keyword evidence="4" id="KW-0143">Chaperone</keyword>
<dbReference type="Gene3D" id="3.90.1280.10">
    <property type="entry name" value="HSP33 redox switch-like"/>
    <property type="match status" value="1"/>
</dbReference>
<dbReference type="GO" id="GO:0042026">
    <property type="term" value="P:protein refolding"/>
    <property type="evidence" value="ECO:0007669"/>
    <property type="project" value="TreeGrafter"/>
</dbReference>
<keyword evidence="5" id="KW-0676">Redox-active center</keyword>
<dbReference type="Pfam" id="PF01430">
    <property type="entry name" value="HSP33"/>
    <property type="match status" value="1"/>
</dbReference>
<dbReference type="InterPro" id="IPR023212">
    <property type="entry name" value="Hsp33_helix_hairpin_bin_dom_sf"/>
</dbReference>
<dbReference type="AlphaFoldDB" id="A0A5E4VT71"/>
<organism evidence="6 7">
    <name type="scientific">Pandoraea terrae</name>
    <dbReference type="NCBI Taxonomy" id="1537710"/>
    <lineage>
        <taxon>Bacteria</taxon>
        <taxon>Pseudomonadati</taxon>
        <taxon>Pseudomonadota</taxon>
        <taxon>Betaproteobacteria</taxon>
        <taxon>Burkholderiales</taxon>
        <taxon>Burkholderiaceae</taxon>
        <taxon>Pandoraea</taxon>
    </lineage>
</organism>
<evidence type="ECO:0000313" key="7">
    <source>
        <dbReference type="Proteomes" id="UP000414233"/>
    </source>
</evidence>
<dbReference type="GO" id="GO:0005737">
    <property type="term" value="C:cytoplasm"/>
    <property type="evidence" value="ECO:0007669"/>
    <property type="project" value="InterPro"/>
</dbReference>
<accession>A0A5E4VT71</accession>
<evidence type="ECO:0000256" key="4">
    <source>
        <dbReference type="ARBA" id="ARBA00023186"/>
    </source>
</evidence>
<dbReference type="CDD" id="cd00498">
    <property type="entry name" value="Hsp33"/>
    <property type="match status" value="1"/>
</dbReference>
<evidence type="ECO:0000313" key="6">
    <source>
        <dbReference type="EMBL" id="VVE14454.1"/>
    </source>
</evidence>
<name>A0A5E4VT71_9BURK</name>
<dbReference type="SUPFAM" id="SSF64397">
    <property type="entry name" value="Hsp33 domain"/>
    <property type="match status" value="1"/>
</dbReference>
<dbReference type="GO" id="GO:0044183">
    <property type="term" value="F:protein folding chaperone"/>
    <property type="evidence" value="ECO:0007669"/>
    <property type="project" value="TreeGrafter"/>
</dbReference>
<dbReference type="RefSeq" id="WP_150697582.1">
    <property type="nucleotide sequence ID" value="NZ_CABPRZ010000010.1"/>
</dbReference>
<dbReference type="PANTHER" id="PTHR30111:SF1">
    <property type="entry name" value="33 KDA CHAPERONIN"/>
    <property type="match status" value="1"/>
</dbReference>
<evidence type="ECO:0000256" key="1">
    <source>
        <dbReference type="ARBA" id="ARBA00022490"/>
    </source>
</evidence>
<dbReference type="Gene3D" id="3.55.30.10">
    <property type="entry name" value="Hsp33 domain"/>
    <property type="match status" value="1"/>
</dbReference>
<dbReference type="Gene3D" id="1.10.287.480">
    <property type="entry name" value="helix hairpin bin"/>
    <property type="match status" value="1"/>
</dbReference>
<dbReference type="EMBL" id="CABPRZ010000010">
    <property type="protein sequence ID" value="VVE14454.1"/>
    <property type="molecule type" value="Genomic_DNA"/>
</dbReference>
<dbReference type="InterPro" id="IPR016153">
    <property type="entry name" value="Heat_shock_Hsp33_N"/>
</dbReference>
<keyword evidence="7" id="KW-1185">Reference proteome</keyword>
<keyword evidence="1" id="KW-0963">Cytoplasm</keyword>
<dbReference type="Proteomes" id="UP000414233">
    <property type="component" value="Unassembled WGS sequence"/>
</dbReference>
<evidence type="ECO:0000256" key="5">
    <source>
        <dbReference type="ARBA" id="ARBA00023284"/>
    </source>
</evidence>
<dbReference type="PANTHER" id="PTHR30111">
    <property type="entry name" value="33 KDA CHAPERONIN"/>
    <property type="match status" value="1"/>
</dbReference>
<gene>
    <name evidence="6" type="ORF">PTE30175_02725</name>
</gene>
<evidence type="ECO:0000256" key="2">
    <source>
        <dbReference type="ARBA" id="ARBA00022833"/>
    </source>
</evidence>
<dbReference type="InterPro" id="IPR000397">
    <property type="entry name" value="Heat_shock_Hsp33"/>
</dbReference>
<dbReference type="InterPro" id="IPR016154">
    <property type="entry name" value="Heat_shock_Hsp33_C"/>
</dbReference>
<reference evidence="6 7" key="1">
    <citation type="submission" date="2019-08" db="EMBL/GenBank/DDBJ databases">
        <authorList>
            <person name="Peeters C."/>
        </authorList>
    </citation>
    <scope>NUCLEOTIDE SEQUENCE [LARGE SCALE GENOMIC DNA]</scope>
    <source>
        <strain evidence="6 7">LMG 30175</strain>
    </source>
</reference>
<evidence type="ECO:0000256" key="3">
    <source>
        <dbReference type="ARBA" id="ARBA00023157"/>
    </source>
</evidence>
<proteinExistence type="predicted"/>
<dbReference type="OrthoDB" id="9793753at2"/>
<sequence length="316" mass="34925">MSDQLHKFMFDAAPVRGEYVTLDATWQAVLERHDYPLPVRTLLGEMMAAAALLSANIKFDGALVMQLHGNGPVHMLVVECNADLTMRATAKYSGSIPDDATLTDMVNADGHARFAITLDPRDKVPGQQPYQGIVPLVGEDGPLADMADVLQHYMHRSEQLDTRLWLAADAQRAVGVLLQRLPDHGGTAGAGAERAPDHDEDAWERACQLGNTLTRKEMLETAPETMMRRLFWQEDLRVFEPQATVFRCSCSRQKVGGMLRMLGVEEATSILSERPDIEVACEFCRQQYRFDPVDVAQLFAGETISAGVAPAPSQHH</sequence>
<keyword evidence="2" id="KW-0862">Zinc</keyword>
<keyword evidence="3" id="KW-1015">Disulfide bond</keyword>
<dbReference type="SUPFAM" id="SSF118352">
    <property type="entry name" value="HSP33 redox switch-like"/>
    <property type="match status" value="1"/>
</dbReference>